<evidence type="ECO:0000313" key="1">
    <source>
        <dbReference type="EMBL" id="RXH42125.1"/>
    </source>
</evidence>
<protein>
    <submittedName>
        <fullName evidence="1">Uncharacterized protein</fullName>
    </submittedName>
</protein>
<accession>A0A4Q0SQ84</accession>
<gene>
    <name evidence="1" type="ORF">XH94_03605</name>
</gene>
<sequence length="131" mass="14450">MSGTLIGEDLTVLLQKVGLKLRSLGDRANAPAKTYQEWSVALFREVGYTVALNGGGSVPYIIRCHRTGFSRKHFSVQSLSAREALCKAECLERSGVDIDYIDTPSGGRVDLRTFRKLAEAEGDFEREIPSQ</sequence>
<dbReference type="Proteomes" id="UP000290565">
    <property type="component" value="Unassembled WGS sequence"/>
</dbReference>
<evidence type="ECO:0000313" key="2">
    <source>
        <dbReference type="Proteomes" id="UP000290565"/>
    </source>
</evidence>
<proteinExistence type="predicted"/>
<name>A0A4Q0SQ84_9BRAD</name>
<comment type="caution">
    <text evidence="1">The sequence shown here is derived from an EMBL/GenBank/DDBJ whole genome shotgun (WGS) entry which is preliminary data.</text>
</comment>
<dbReference type="AlphaFoldDB" id="A0A4Q0SQ84"/>
<organism evidence="1 2">
    <name type="scientific">Bradyrhizobium zhanjiangense</name>
    <dbReference type="NCBI Taxonomy" id="1325107"/>
    <lineage>
        <taxon>Bacteria</taxon>
        <taxon>Pseudomonadati</taxon>
        <taxon>Pseudomonadota</taxon>
        <taxon>Alphaproteobacteria</taxon>
        <taxon>Hyphomicrobiales</taxon>
        <taxon>Nitrobacteraceae</taxon>
        <taxon>Bradyrhizobium</taxon>
    </lineage>
</organism>
<reference evidence="1 2" key="1">
    <citation type="submission" date="2015-04" db="EMBL/GenBank/DDBJ databases">
        <title>Comparative genomics of rhizobia nodulating Arachis hypogaea in China.</title>
        <authorList>
            <person name="Li Y."/>
        </authorList>
    </citation>
    <scope>NUCLEOTIDE SEQUENCE [LARGE SCALE GENOMIC DNA]</scope>
    <source>
        <strain evidence="1 2">CCBAU 51787</strain>
    </source>
</reference>
<dbReference type="EMBL" id="LBJM01000009">
    <property type="protein sequence ID" value="RXH42125.1"/>
    <property type="molecule type" value="Genomic_DNA"/>
</dbReference>